<dbReference type="Gene3D" id="3.30.70.100">
    <property type="match status" value="1"/>
</dbReference>
<dbReference type="AlphaFoldDB" id="A0A1H9LPB0"/>
<gene>
    <name evidence="1" type="ORF">SAMN03080615_04042</name>
</gene>
<evidence type="ECO:0008006" key="3">
    <source>
        <dbReference type="Google" id="ProtNLM"/>
    </source>
</evidence>
<keyword evidence="2" id="KW-1185">Reference proteome</keyword>
<evidence type="ECO:0000313" key="2">
    <source>
        <dbReference type="Proteomes" id="UP000198749"/>
    </source>
</evidence>
<protein>
    <recommendedName>
        <fullName evidence="3">Antibiotic biosynthesis monooxygenase</fullName>
    </recommendedName>
</protein>
<dbReference type="InterPro" id="IPR011008">
    <property type="entry name" value="Dimeric_a/b-barrel"/>
</dbReference>
<dbReference type="SUPFAM" id="SSF54909">
    <property type="entry name" value="Dimeric alpha+beta barrel"/>
    <property type="match status" value="1"/>
</dbReference>
<accession>A0A1H9LPB0</accession>
<dbReference type="OrthoDB" id="9812192at2"/>
<organism evidence="1 2">
    <name type="scientific">Amphritea atlantica</name>
    <dbReference type="NCBI Taxonomy" id="355243"/>
    <lineage>
        <taxon>Bacteria</taxon>
        <taxon>Pseudomonadati</taxon>
        <taxon>Pseudomonadota</taxon>
        <taxon>Gammaproteobacteria</taxon>
        <taxon>Oceanospirillales</taxon>
        <taxon>Oceanospirillaceae</taxon>
        <taxon>Amphritea</taxon>
    </lineage>
</organism>
<name>A0A1H9LPB0_9GAMM</name>
<reference evidence="2" key="1">
    <citation type="submission" date="2016-10" db="EMBL/GenBank/DDBJ databases">
        <authorList>
            <person name="Varghese N."/>
            <person name="Submissions S."/>
        </authorList>
    </citation>
    <scope>NUCLEOTIDE SEQUENCE [LARGE SCALE GENOMIC DNA]</scope>
    <source>
        <strain evidence="2">DSM 18887</strain>
    </source>
</reference>
<dbReference type="Proteomes" id="UP000198749">
    <property type="component" value="Unassembled WGS sequence"/>
</dbReference>
<dbReference type="EMBL" id="FOGB01000018">
    <property type="protein sequence ID" value="SER13342.1"/>
    <property type="molecule type" value="Genomic_DNA"/>
</dbReference>
<sequence>MTLHQDKENAQVFDFYVSWESRELWLRHMESDHLKRHSVVIERYPKLYFE</sequence>
<proteinExistence type="predicted"/>
<evidence type="ECO:0000313" key="1">
    <source>
        <dbReference type="EMBL" id="SER13342.1"/>
    </source>
</evidence>